<organism evidence="1 2">
    <name type="scientific">Tetradesmus obliquus</name>
    <name type="common">Green alga</name>
    <name type="synonym">Acutodesmus obliquus</name>
    <dbReference type="NCBI Taxonomy" id="3088"/>
    <lineage>
        <taxon>Eukaryota</taxon>
        <taxon>Viridiplantae</taxon>
        <taxon>Chlorophyta</taxon>
        <taxon>core chlorophytes</taxon>
        <taxon>Chlorophyceae</taxon>
        <taxon>CS clade</taxon>
        <taxon>Sphaeropleales</taxon>
        <taxon>Scenedesmaceae</taxon>
        <taxon>Tetradesmus</taxon>
    </lineage>
</organism>
<sequence length="557" mass="58101">MGALWVWGYYEYSTVGASQCETCPTDSFATAQYNGCQCNTGCSNIGGTGGAVACLCPVTSAANQECSSRNLRWEGTGGICRCKAGYLQMGTYSSTTVPSCTPNTAETLCNGPDQYTIAGDKLCRACPAYSVPTAAKDGCICNNGYAPKPSTSSINGTLECAACPGGTYSRAGDLACTNCTERSVSGGAASSCIKCIYGIDREMFVYADDGDLLLKAGIQANPAQTACECVILFKRADYTPVVCTTMATGPAAVCSCSYPWPWPASTQGRRLQTTGLGNLSFPAAPESLDMQTLITTSSLQWPEEGSAVAASQADDGVMQQQQHISLAPIHISPTLNINGKPATVLPMEVFRTTWEGRDATDVAACLSGALLTTSNISLLAPPSFLVGLGLQQDAASSLAGQLLPQLLAKQGTAAVFTSSMYKGGPRLTARELKAALVKHYANLLPLPSCMRVPEAAAHKMRIALSNIVGMTTGTAARRGGELADLHVELSSMTELVIEVARVDNEKHPELCAGIEGSSFRLRFAGFGGHSSLSAATANHIWVYVAVAEGPGLCGEAQ</sequence>
<name>A0A383WJD7_TETOB</name>
<dbReference type="Proteomes" id="UP000256970">
    <property type="component" value="Unassembled WGS sequence"/>
</dbReference>
<evidence type="ECO:0000313" key="2">
    <source>
        <dbReference type="Proteomes" id="UP000256970"/>
    </source>
</evidence>
<protein>
    <recommendedName>
        <fullName evidence="3">Tyrosine-protein kinase ephrin type A/B receptor-like domain-containing protein</fullName>
    </recommendedName>
</protein>
<dbReference type="AlphaFoldDB" id="A0A383WJD7"/>
<proteinExistence type="predicted"/>
<gene>
    <name evidence="1" type="ORF">BQ4739_LOCUS17637</name>
</gene>
<dbReference type="EMBL" id="FNXT01001280">
    <property type="protein sequence ID" value="SZX77279.1"/>
    <property type="molecule type" value="Genomic_DNA"/>
</dbReference>
<evidence type="ECO:0000313" key="1">
    <source>
        <dbReference type="EMBL" id="SZX77279.1"/>
    </source>
</evidence>
<evidence type="ECO:0008006" key="3">
    <source>
        <dbReference type="Google" id="ProtNLM"/>
    </source>
</evidence>
<keyword evidence="2" id="KW-1185">Reference proteome</keyword>
<accession>A0A383WJD7</accession>
<reference evidence="1 2" key="1">
    <citation type="submission" date="2016-10" db="EMBL/GenBank/DDBJ databases">
        <authorList>
            <person name="Cai Z."/>
        </authorList>
    </citation>
    <scope>NUCLEOTIDE SEQUENCE [LARGE SCALE GENOMIC DNA]</scope>
</reference>